<sequence length="82" mass="9218">MDIRTLKNRITTGIFGPVNKRMKFMTTMFCIDCEHMWEASRISNPCPRCASKVVIPAAKWAPAKYGVPKLEMGKLGEAKEDA</sequence>
<gene>
    <name evidence="1" type="ORF">SAMN04487931_10662</name>
</gene>
<dbReference type="Proteomes" id="UP000199608">
    <property type="component" value="Unassembled WGS sequence"/>
</dbReference>
<accession>A0A1H2H5S0</accession>
<protein>
    <submittedName>
        <fullName evidence="1">Uncharacterized protein</fullName>
    </submittedName>
</protein>
<proteinExistence type="predicted"/>
<dbReference type="EMBL" id="FNLL01000006">
    <property type="protein sequence ID" value="SDU27227.1"/>
    <property type="molecule type" value="Genomic_DNA"/>
</dbReference>
<keyword evidence="2" id="KW-1185">Reference proteome</keyword>
<evidence type="ECO:0000313" key="2">
    <source>
        <dbReference type="Proteomes" id="UP000199608"/>
    </source>
</evidence>
<evidence type="ECO:0000313" key="1">
    <source>
        <dbReference type="EMBL" id="SDU27227.1"/>
    </source>
</evidence>
<dbReference type="RefSeq" id="WP_092234040.1">
    <property type="nucleotide sequence ID" value="NZ_FNLL01000006.1"/>
</dbReference>
<dbReference type="AlphaFoldDB" id="A0A1H2H5S0"/>
<organism evidence="1 2">
    <name type="scientific">Desulfobacula phenolica</name>
    <dbReference type="NCBI Taxonomy" id="90732"/>
    <lineage>
        <taxon>Bacteria</taxon>
        <taxon>Pseudomonadati</taxon>
        <taxon>Thermodesulfobacteriota</taxon>
        <taxon>Desulfobacteria</taxon>
        <taxon>Desulfobacterales</taxon>
        <taxon>Desulfobacteraceae</taxon>
        <taxon>Desulfobacula</taxon>
    </lineage>
</organism>
<name>A0A1H2H5S0_9BACT</name>
<reference evidence="2" key="1">
    <citation type="submission" date="2016-10" db="EMBL/GenBank/DDBJ databases">
        <authorList>
            <person name="Varghese N."/>
            <person name="Submissions S."/>
        </authorList>
    </citation>
    <scope>NUCLEOTIDE SEQUENCE [LARGE SCALE GENOMIC DNA]</scope>
    <source>
        <strain evidence="2">DSM 3384</strain>
    </source>
</reference>